<organism evidence="4">
    <name type="scientific">Brugia malayi</name>
    <name type="common">Filarial nematode worm</name>
    <dbReference type="NCBI Taxonomy" id="6279"/>
    <lineage>
        <taxon>Eukaryota</taxon>
        <taxon>Metazoa</taxon>
        <taxon>Ecdysozoa</taxon>
        <taxon>Nematoda</taxon>
        <taxon>Chromadorea</taxon>
        <taxon>Rhabditida</taxon>
        <taxon>Spirurina</taxon>
        <taxon>Spiruromorpha</taxon>
        <taxon>Filarioidea</taxon>
        <taxon>Onchocercidae</taxon>
        <taxon>Brugia</taxon>
    </lineage>
</organism>
<evidence type="ECO:0000313" key="5">
    <source>
        <dbReference type="Proteomes" id="UP000006672"/>
    </source>
</evidence>
<dbReference type="AlphaFoldDB" id="A0A4E9FKC2"/>
<dbReference type="GO" id="GO:0005516">
    <property type="term" value="F:calmodulin binding"/>
    <property type="evidence" value="ECO:0007669"/>
    <property type="project" value="TreeGrafter"/>
</dbReference>
<feature type="compositionally biased region" description="Pro residues" evidence="1">
    <location>
        <begin position="91"/>
        <end position="108"/>
    </location>
</feature>
<protein>
    <recommendedName>
        <fullName evidence="7">Calponin-homology (CH) domain-containing protein</fullName>
    </recommendedName>
</protein>
<dbReference type="InterPro" id="IPR036872">
    <property type="entry name" value="CH_dom_sf"/>
</dbReference>
<evidence type="ECO:0000259" key="3">
    <source>
        <dbReference type="PROSITE" id="PS50021"/>
    </source>
</evidence>
<dbReference type="CTD" id="6105653"/>
<keyword evidence="5" id="KW-1185">Reference proteome</keyword>
<reference evidence="6" key="3">
    <citation type="submission" date="2022-04" db="UniProtKB">
        <authorList>
            <consortium name="WormBaseParasite"/>
        </authorList>
    </citation>
    <scope>IDENTIFICATION</scope>
</reference>
<gene>
    <name evidence="4" type="primary">Bma-pes-7</name>
    <name evidence="4" type="ORF">BM_BM3217</name>
</gene>
<dbReference type="InterPro" id="IPR000593">
    <property type="entry name" value="RasGAP_C"/>
</dbReference>
<dbReference type="Proteomes" id="UP000006672">
    <property type="component" value="Unassembled WGS sequence"/>
</dbReference>
<evidence type="ECO:0008006" key="7">
    <source>
        <dbReference type="Google" id="ProtNLM"/>
    </source>
</evidence>
<dbReference type="Gene3D" id="1.10.506.10">
    <property type="entry name" value="GTPase Activation - p120gap, domain 1"/>
    <property type="match status" value="1"/>
</dbReference>
<dbReference type="PANTHER" id="PTHR14149:SF14">
    <property type="entry name" value="CALPONIN-HOMOLOGY (CH) DOMAIN-CONTAINING PROTEIN"/>
    <property type="match status" value="1"/>
</dbReference>
<feature type="domain" description="Calponin-homology (CH)" evidence="3">
    <location>
        <begin position="230"/>
        <end position="348"/>
    </location>
</feature>
<feature type="compositionally biased region" description="Low complexity" evidence="1">
    <location>
        <begin position="47"/>
        <end position="60"/>
    </location>
</feature>
<dbReference type="Pfam" id="PF00616">
    <property type="entry name" value="RasGAP"/>
    <property type="match status" value="1"/>
</dbReference>
<evidence type="ECO:0000313" key="4">
    <source>
        <dbReference type="EMBL" id="VIO96986.1"/>
    </source>
</evidence>
<dbReference type="Pfam" id="PF03836">
    <property type="entry name" value="RasGAP_C"/>
    <property type="match status" value="1"/>
</dbReference>
<feature type="compositionally biased region" description="Pro residues" evidence="1">
    <location>
        <begin position="61"/>
        <end position="79"/>
    </location>
</feature>
<dbReference type="GO" id="GO:0005096">
    <property type="term" value="F:GTPase activator activity"/>
    <property type="evidence" value="ECO:0007669"/>
    <property type="project" value="TreeGrafter"/>
</dbReference>
<dbReference type="SUPFAM" id="SSF47576">
    <property type="entry name" value="Calponin-homology domain, CH-domain"/>
    <property type="match status" value="1"/>
</dbReference>
<accession>A0A8L7T250</accession>
<dbReference type="InterPro" id="IPR001715">
    <property type="entry name" value="CH_dom"/>
</dbReference>
<dbReference type="SMART" id="SM00033">
    <property type="entry name" value="CH"/>
    <property type="match status" value="1"/>
</dbReference>
<accession>A0A4E9FKC2</accession>
<name>A0A4E9FKC2_BRUMA</name>
<sequence>MNTPTTMTTTTIKPTTIPTTLPTTLPTTPTTLPTTLPTTPTTPPTTLPTTTTTPTTIPTTPTTPPITTPTTPPTTPPTTTPTTIPTTPTTPTTPPTTLPTTPTTPPTTPTTLPTTTTMTTMTTTTTTTQGKIIQLNCNNDNEILSFTHSSDNYIQSVNDKDVNEIVKSNESQFVILSRNLQLSDDSSNTKSYQFTDKINSSHIEPLNINSSYTMEKLDEKRENERVYEYLLRLNEVRNWLKECLQLDNIANEMEFEHNLSNGVLLARLAHTFAPHIVPLSKIFDIDQNYFNTNGQICCYRHTDNISLWKDAIRSIHFPEVLIPDTVDIYEGRNIKTVFSLFALAKYLHRMHRGPSIRREENVEFSPMTLNDVRERLKNSDLSLFGNIDEILATIPVNLNDTNIEAIMQLNNSINDKVILLKCLKCFDTNISYVNDLFIDRYQEELINQRKILGINEFLNCKQIQAAINKVNLEKIHLACENNNCNDLLMIICNLDDFKMEYISFYMYALKNYSPLTMAEVDKVIRKVNQNVAIAIIKSQDTLHLNLFLLDDKKDKAKKLLLTSWNSIIQNISLSEFIARLTEEIIIRKKKWESNINERNDEYLRERFNDGELFINVDNEKIIYDKPNKIIKWMLTREEIEDISTMINDKDDMDQKDGNDNEMKLEKAATKIQQWWKKRLFSKNFEELKISDKPSLRVVRQFISLLLHTQNDETENEELKKNRLYATKLINANEYLKEKMMDLDEKIVQISANKIQFQELRSLLKNIRMEANDYIAYDKPLSVSDKNDITMKLYEIIFFHLQTKPQYFVKLMGKYSNNPNGLSDLFRKSVLPVYSYGMSNPEMSLLALLLAKYLHEEIKQLNNPIDFRNNSSTVILQILMELYGKMELQQQQIAELNQNLNNINYYEQYFNLNPINLFESITGSKTTNINKAMENAIVNKIFNNSKQFLIHWAIAYAQIIFTKTFKYPDIIRYIAISARNNLKKHFPTQSDSTIIQVINAWLYNGCWMKVITASESLNMISEIGKVNEYKTLAIRKVISKFIEYSILNFGYSTEKYWLNSLNDAITKINTISKLHFIKFIMQNPPCSIDDEKWKKYESYRPILHLTMCQLHVTLQKFQNDVNEIISKNSQLSQFIANVLSLPIDNIKQYVTLHLHPFTSNETDNYDEIFRRTMQYVENCLLSGCPGNNLTQLLAHHTLQKEEEIFRKFLHRNNNNQHIKLTLDETKCHIIRQLSTLEKAKRVTSINNYQSIVTAIAKEINKTDEYRKIRQIDLITMRKLVSELEKTQLDYQKRLERYAKLFEKI</sequence>
<feature type="compositionally biased region" description="Low complexity" evidence="1">
    <location>
        <begin position="1"/>
        <end position="39"/>
    </location>
</feature>
<reference evidence="4" key="2">
    <citation type="submission" date="2019-04" db="EMBL/GenBank/DDBJ databases">
        <authorList>
            <person name="Howe K."/>
            <person name="Paulini M."/>
            <person name="Williams G."/>
        </authorList>
    </citation>
    <scope>NUCLEOTIDE SEQUENCE [LARGE SCALE GENOMIC DNA]</scope>
    <source>
        <strain evidence="4">FR3</strain>
    </source>
</reference>
<dbReference type="InterPro" id="IPR008936">
    <property type="entry name" value="Rho_GTPase_activation_prot"/>
</dbReference>
<dbReference type="GO" id="GO:0051015">
    <property type="term" value="F:actin filament binding"/>
    <property type="evidence" value="ECO:0007669"/>
    <property type="project" value="TreeGrafter"/>
</dbReference>
<dbReference type="GO" id="GO:0005938">
    <property type="term" value="C:cell cortex"/>
    <property type="evidence" value="ECO:0007669"/>
    <property type="project" value="TreeGrafter"/>
</dbReference>
<dbReference type="KEGG" id="bmy:BM_BM3217"/>
<dbReference type="WBParaSite" id="Bm3217.1">
    <property type="protein sequence ID" value="Bm3217.1"/>
    <property type="gene ID" value="WBGene00223478"/>
</dbReference>
<dbReference type="PROSITE" id="PS50021">
    <property type="entry name" value="CH"/>
    <property type="match status" value="1"/>
</dbReference>
<evidence type="ECO:0000313" key="6">
    <source>
        <dbReference type="WBParaSite" id="Bm3217.1"/>
    </source>
</evidence>
<dbReference type="Pfam" id="PF00307">
    <property type="entry name" value="CH"/>
    <property type="match status" value="1"/>
</dbReference>
<dbReference type="EMBL" id="CAAKNF010000194">
    <property type="protein sequence ID" value="VIO96986.1"/>
    <property type="molecule type" value="Genomic_DNA"/>
</dbReference>
<feature type="region of interest" description="Disordered" evidence="1">
    <location>
        <begin position="1"/>
        <end position="117"/>
    </location>
</feature>
<feature type="domain" description="Ras-GAP" evidence="2">
    <location>
        <begin position="841"/>
        <end position="1043"/>
    </location>
</feature>
<dbReference type="OrthoDB" id="775356at2759"/>
<dbReference type="GeneID" id="6105653"/>
<dbReference type="InterPro" id="IPR001936">
    <property type="entry name" value="RasGAP_dom"/>
</dbReference>
<reference evidence="5" key="1">
    <citation type="journal article" date="2007" name="Science">
        <title>Draft genome of the filarial nematode parasite Brugia malayi.</title>
        <authorList>
            <person name="Ghedin E."/>
            <person name="Wang S."/>
            <person name="Spiro D."/>
            <person name="Caler E."/>
            <person name="Zhao Q."/>
            <person name="Crabtree J."/>
            <person name="Allen J.E."/>
            <person name="Delcher A.L."/>
            <person name="Guiliano D.B."/>
            <person name="Miranda-Saavedra D."/>
            <person name="Angiuoli S.V."/>
            <person name="Creasy T."/>
            <person name="Amedeo P."/>
            <person name="Haas B."/>
            <person name="El-Sayed N.M."/>
            <person name="Wortman J.R."/>
            <person name="Feldblyum T."/>
            <person name="Tallon L."/>
            <person name="Schatz M."/>
            <person name="Shumway M."/>
            <person name="Koo H."/>
            <person name="Salzberg S.L."/>
            <person name="Schobel S."/>
            <person name="Pertea M."/>
            <person name="Pop M."/>
            <person name="White O."/>
            <person name="Barton G.J."/>
            <person name="Carlow C.K."/>
            <person name="Crawford M.J."/>
            <person name="Daub J."/>
            <person name="Dimmic M.W."/>
            <person name="Estes C.F."/>
            <person name="Foster J.M."/>
            <person name="Ganatra M."/>
            <person name="Gregory W.F."/>
            <person name="Johnson N.M."/>
            <person name="Jin J."/>
            <person name="Komuniecki R."/>
            <person name="Korf I."/>
            <person name="Kumar S."/>
            <person name="Laney S."/>
            <person name="Li B.W."/>
            <person name="Li W."/>
            <person name="Lindblom T.H."/>
            <person name="Lustigman S."/>
            <person name="Ma D."/>
            <person name="Maina C.V."/>
            <person name="Martin D.M."/>
            <person name="McCarter J.P."/>
            <person name="McReynolds L."/>
            <person name="Mitreva M."/>
            <person name="Nutman T.B."/>
            <person name="Parkinson J."/>
            <person name="Peregrin-Alvarez J.M."/>
            <person name="Poole C."/>
            <person name="Ren Q."/>
            <person name="Saunders L."/>
            <person name="Sluder A.E."/>
            <person name="Smith K."/>
            <person name="Stanke M."/>
            <person name="Unnasch T.R."/>
            <person name="Ware J."/>
            <person name="Wei A.D."/>
            <person name="Weil G."/>
            <person name="Williams D.J."/>
            <person name="Zhang Y."/>
            <person name="Williams S.A."/>
            <person name="Fraser-Liggett C."/>
            <person name="Slatko B."/>
            <person name="Blaxter M.L."/>
            <person name="Scott A.L."/>
        </authorList>
    </citation>
    <scope>NUCLEOTIDE SEQUENCE</scope>
    <source>
        <strain evidence="5">FR3</strain>
    </source>
</reference>
<dbReference type="PROSITE" id="PS50018">
    <property type="entry name" value="RAS_GTPASE_ACTIV_2"/>
    <property type="match status" value="1"/>
</dbReference>
<dbReference type="PANTHER" id="PTHR14149">
    <property type="entry name" value="RAS GTPASE-ACTIVATING PROTEIN WITH IQ MOTIF"/>
    <property type="match status" value="1"/>
</dbReference>
<dbReference type="RefSeq" id="XP_042936730.1">
    <property type="nucleotide sequence ID" value="XM_043080796.1"/>
</dbReference>
<dbReference type="SUPFAM" id="SSF48350">
    <property type="entry name" value="GTPase activation domain, GAP"/>
    <property type="match status" value="1"/>
</dbReference>
<dbReference type="GO" id="GO:1903479">
    <property type="term" value="P:mitotic actomyosin contractile ring assembly actin filament organization"/>
    <property type="evidence" value="ECO:0007669"/>
    <property type="project" value="TreeGrafter"/>
</dbReference>
<proteinExistence type="predicted"/>
<dbReference type="Gene3D" id="1.10.418.10">
    <property type="entry name" value="Calponin-like domain"/>
    <property type="match status" value="1"/>
</dbReference>
<feature type="compositionally biased region" description="Low complexity" evidence="1">
    <location>
        <begin position="80"/>
        <end position="90"/>
    </location>
</feature>
<evidence type="ECO:0000256" key="1">
    <source>
        <dbReference type="SAM" id="MobiDB-lite"/>
    </source>
</evidence>
<evidence type="ECO:0000259" key="2">
    <source>
        <dbReference type="PROSITE" id="PS50018"/>
    </source>
</evidence>